<protein>
    <submittedName>
        <fullName evidence="2">Uncharacterized protein</fullName>
    </submittedName>
</protein>
<feature type="signal peptide" evidence="1">
    <location>
        <begin position="1"/>
        <end position="24"/>
    </location>
</feature>
<reference evidence="2 3" key="1">
    <citation type="submission" date="2017-04" db="EMBL/GenBank/DDBJ databases">
        <title>Draft genome sequence of Tuber borchii Vittad., a whitish edible truffle.</title>
        <authorList>
            <consortium name="DOE Joint Genome Institute"/>
            <person name="Murat C."/>
            <person name="Kuo A."/>
            <person name="Barry K.W."/>
            <person name="Clum A."/>
            <person name="Dockter R.B."/>
            <person name="Fauchery L."/>
            <person name="Iotti M."/>
            <person name="Kohler A."/>
            <person name="Labutti K."/>
            <person name="Lindquist E.A."/>
            <person name="Lipzen A."/>
            <person name="Ohm R.A."/>
            <person name="Wang M."/>
            <person name="Grigoriev I.V."/>
            <person name="Zambonelli A."/>
            <person name="Martin F.M."/>
        </authorList>
    </citation>
    <scope>NUCLEOTIDE SEQUENCE [LARGE SCALE GENOMIC DNA]</scope>
    <source>
        <strain evidence="2 3">Tbo3840</strain>
    </source>
</reference>
<gene>
    <name evidence="2" type="ORF">B9Z19DRAFT_1091597</name>
</gene>
<dbReference type="AlphaFoldDB" id="A0A2T6ZHC8"/>
<name>A0A2T6ZHC8_TUBBO</name>
<feature type="non-terminal residue" evidence="2">
    <location>
        <position position="90"/>
    </location>
</feature>
<keyword evidence="3" id="KW-1185">Reference proteome</keyword>
<keyword evidence="1" id="KW-0732">Signal</keyword>
<comment type="caution">
    <text evidence="2">The sequence shown here is derived from an EMBL/GenBank/DDBJ whole genome shotgun (WGS) entry which is preliminary data.</text>
</comment>
<evidence type="ECO:0000256" key="1">
    <source>
        <dbReference type="SAM" id="SignalP"/>
    </source>
</evidence>
<organism evidence="2 3">
    <name type="scientific">Tuber borchii</name>
    <name type="common">White truffle</name>
    <dbReference type="NCBI Taxonomy" id="42251"/>
    <lineage>
        <taxon>Eukaryota</taxon>
        <taxon>Fungi</taxon>
        <taxon>Dikarya</taxon>
        <taxon>Ascomycota</taxon>
        <taxon>Pezizomycotina</taxon>
        <taxon>Pezizomycetes</taxon>
        <taxon>Pezizales</taxon>
        <taxon>Tuberaceae</taxon>
        <taxon>Tuber</taxon>
    </lineage>
</organism>
<accession>A0A2T6ZHC8</accession>
<sequence>MHPRAPRFHSLVCLSVCLSVLCNAAHHACIHPNPPTPTDPSIHPPTPHTLLLPSEKPSFPYIAQAQSNPLTHRTKIATLNTPSIVHYSSN</sequence>
<dbReference type="EMBL" id="NESQ01000264">
    <property type="protein sequence ID" value="PUU74879.1"/>
    <property type="molecule type" value="Genomic_DNA"/>
</dbReference>
<dbReference type="Proteomes" id="UP000244722">
    <property type="component" value="Unassembled WGS sequence"/>
</dbReference>
<evidence type="ECO:0000313" key="2">
    <source>
        <dbReference type="EMBL" id="PUU74879.1"/>
    </source>
</evidence>
<feature type="chain" id="PRO_5015457490" evidence="1">
    <location>
        <begin position="25"/>
        <end position="90"/>
    </location>
</feature>
<evidence type="ECO:0000313" key="3">
    <source>
        <dbReference type="Proteomes" id="UP000244722"/>
    </source>
</evidence>
<proteinExistence type="predicted"/>